<dbReference type="Proteomes" id="UP000590749">
    <property type="component" value="Unassembled WGS sequence"/>
</dbReference>
<keyword evidence="1" id="KW-0812">Transmembrane</keyword>
<dbReference type="RefSeq" id="WP_183218609.1">
    <property type="nucleotide sequence ID" value="NZ_BMPW01000008.1"/>
</dbReference>
<accession>A0A7W5FDH8</accession>
<reference evidence="2 3" key="1">
    <citation type="submission" date="2020-08" db="EMBL/GenBank/DDBJ databases">
        <title>Genomic Encyclopedia of Type Strains, Phase III (KMG-III): the genomes of soil and plant-associated and newly described type strains.</title>
        <authorList>
            <person name="Whitman W."/>
        </authorList>
    </citation>
    <scope>NUCLEOTIDE SEQUENCE [LARGE SCALE GENOMIC DNA]</scope>
    <source>
        <strain evidence="2 3">CECT 3287</strain>
    </source>
</reference>
<protein>
    <submittedName>
        <fullName evidence="2">Uncharacterized protein</fullName>
    </submittedName>
</protein>
<dbReference type="EMBL" id="JACHXF010000003">
    <property type="protein sequence ID" value="MBB3094317.1"/>
    <property type="molecule type" value="Genomic_DNA"/>
</dbReference>
<gene>
    <name evidence="2" type="ORF">FHR83_001969</name>
</gene>
<name>A0A7W5FDH8_9ACTN</name>
<evidence type="ECO:0000256" key="1">
    <source>
        <dbReference type="SAM" id="Phobius"/>
    </source>
</evidence>
<feature type="transmembrane region" description="Helical" evidence="1">
    <location>
        <begin position="30"/>
        <end position="47"/>
    </location>
</feature>
<keyword evidence="1" id="KW-1133">Transmembrane helix</keyword>
<dbReference type="AlphaFoldDB" id="A0A7W5FDH8"/>
<keyword evidence="1" id="KW-0472">Membrane</keyword>
<comment type="caution">
    <text evidence="2">The sequence shown here is derived from an EMBL/GenBank/DDBJ whole genome shotgun (WGS) entry which is preliminary data.</text>
</comment>
<sequence length="232" mass="25675">MPSDSVLTDEVWRGLNPQAGMLPVRTRRRLALIAAVLLALVVAGVATDRSGVVAPRLTAFPGWNGWYVYGDATNPLAETDSLVNRLHAAPTEHVAQEFTVSNDNRLSLTIVGVEEDRPGMRVERVTVGDLYYDTALQMTRVGGETLTPDRPYVLPPGETLKIRVYYHVTDCRAVPASAQPVPVRIRRLTGLHTIEVPLYPLRPHPTGGWRVSTIDDPDAVPWQRFLADHVCR</sequence>
<evidence type="ECO:0000313" key="2">
    <source>
        <dbReference type="EMBL" id="MBB3094317.1"/>
    </source>
</evidence>
<keyword evidence="3" id="KW-1185">Reference proteome</keyword>
<evidence type="ECO:0000313" key="3">
    <source>
        <dbReference type="Proteomes" id="UP000590749"/>
    </source>
</evidence>
<proteinExistence type="predicted"/>
<organism evidence="2 3">
    <name type="scientific">Actinoplanes campanulatus</name>
    <dbReference type="NCBI Taxonomy" id="113559"/>
    <lineage>
        <taxon>Bacteria</taxon>
        <taxon>Bacillati</taxon>
        <taxon>Actinomycetota</taxon>
        <taxon>Actinomycetes</taxon>
        <taxon>Micromonosporales</taxon>
        <taxon>Micromonosporaceae</taxon>
        <taxon>Actinoplanes</taxon>
    </lineage>
</organism>